<gene>
    <name evidence="1" type="ORF">RPERSI_LOCUS31325</name>
</gene>
<protein>
    <submittedName>
        <fullName evidence="1">28899_t:CDS:1</fullName>
    </submittedName>
</protein>
<accession>A0ACA9SJH5</accession>
<reference evidence="1" key="1">
    <citation type="submission" date="2021-06" db="EMBL/GenBank/DDBJ databases">
        <authorList>
            <person name="Kallberg Y."/>
            <person name="Tangrot J."/>
            <person name="Rosling A."/>
        </authorList>
    </citation>
    <scope>NUCLEOTIDE SEQUENCE</scope>
    <source>
        <strain evidence="1">MA461A</strain>
    </source>
</reference>
<name>A0ACA9SJH5_9GLOM</name>
<organism evidence="1 2">
    <name type="scientific">Racocetra persica</name>
    <dbReference type="NCBI Taxonomy" id="160502"/>
    <lineage>
        <taxon>Eukaryota</taxon>
        <taxon>Fungi</taxon>
        <taxon>Fungi incertae sedis</taxon>
        <taxon>Mucoromycota</taxon>
        <taxon>Glomeromycotina</taxon>
        <taxon>Glomeromycetes</taxon>
        <taxon>Diversisporales</taxon>
        <taxon>Gigasporaceae</taxon>
        <taxon>Racocetra</taxon>
    </lineage>
</organism>
<proteinExistence type="predicted"/>
<keyword evidence="2" id="KW-1185">Reference proteome</keyword>
<evidence type="ECO:0000313" key="1">
    <source>
        <dbReference type="EMBL" id="CAG8840158.1"/>
    </source>
</evidence>
<dbReference type="Proteomes" id="UP000789920">
    <property type="component" value="Unassembled WGS sequence"/>
</dbReference>
<feature type="non-terminal residue" evidence="1">
    <location>
        <position position="63"/>
    </location>
</feature>
<sequence length="63" mass="7466">MSLQVNQIFIDNLDEVDLYHELLDDTKWSLRDTDIEYDLCQAFPHLLLTKHPNKDEYITVCPS</sequence>
<evidence type="ECO:0000313" key="2">
    <source>
        <dbReference type="Proteomes" id="UP000789920"/>
    </source>
</evidence>
<dbReference type="EMBL" id="CAJVQC010125897">
    <property type="protein sequence ID" value="CAG8840158.1"/>
    <property type="molecule type" value="Genomic_DNA"/>
</dbReference>
<comment type="caution">
    <text evidence="1">The sequence shown here is derived from an EMBL/GenBank/DDBJ whole genome shotgun (WGS) entry which is preliminary data.</text>
</comment>